<evidence type="ECO:0000313" key="1">
    <source>
        <dbReference type="Proteomes" id="UP000887580"/>
    </source>
</evidence>
<dbReference type="WBParaSite" id="PS1159_v2.g7616.t1">
    <property type="protein sequence ID" value="PS1159_v2.g7616.t1"/>
    <property type="gene ID" value="PS1159_v2.g7616"/>
</dbReference>
<name>A0AC35GQJ7_9BILA</name>
<proteinExistence type="predicted"/>
<sequence length="316" mass="36569">MWTIPENRLAELKNKPGRWLASDRFEASNFPGVQYSINICPNDNEKELRKQTWIGLHLKYSDAIKIEADFRTTIESANMTTRICAKFEKPEACGRIICSTEELLDPENRFIVDGKMMIKMEGVLTIEKEMPPKIEAVGDRPDVLCLRLWKQEDRKDFAIVANGQQIMAHKNVLAAHSRVFDRMFESGMKESTENKVVIENFSFNIVEMAIKLCYHRTFVSCTTLTEKMELLQFFDKYEIQTLKDYYETLLVSEIDVSNVCILANAALRTNSLKLKESCAEFLHNCLRTGNPIKDFDLLDKDFAYDLLKNSFYHVSK</sequence>
<evidence type="ECO:0000313" key="2">
    <source>
        <dbReference type="WBParaSite" id="PS1159_v2.g7616.t1"/>
    </source>
</evidence>
<dbReference type="Proteomes" id="UP000887580">
    <property type="component" value="Unplaced"/>
</dbReference>
<organism evidence="1 2">
    <name type="scientific">Panagrolaimus sp. PS1159</name>
    <dbReference type="NCBI Taxonomy" id="55785"/>
    <lineage>
        <taxon>Eukaryota</taxon>
        <taxon>Metazoa</taxon>
        <taxon>Ecdysozoa</taxon>
        <taxon>Nematoda</taxon>
        <taxon>Chromadorea</taxon>
        <taxon>Rhabditida</taxon>
        <taxon>Tylenchina</taxon>
        <taxon>Panagrolaimomorpha</taxon>
        <taxon>Panagrolaimoidea</taxon>
        <taxon>Panagrolaimidae</taxon>
        <taxon>Panagrolaimus</taxon>
    </lineage>
</organism>
<accession>A0AC35GQJ7</accession>
<protein>
    <submittedName>
        <fullName evidence="2">BTB domain-containing protein</fullName>
    </submittedName>
</protein>
<reference evidence="2" key="1">
    <citation type="submission" date="2022-11" db="UniProtKB">
        <authorList>
            <consortium name="WormBaseParasite"/>
        </authorList>
    </citation>
    <scope>IDENTIFICATION</scope>
</reference>